<dbReference type="InterPro" id="IPR010572">
    <property type="entry name" value="Tail_dom"/>
</dbReference>
<dbReference type="EMBL" id="AP027925">
    <property type="protein sequence ID" value="BED92985.1"/>
    <property type="molecule type" value="Genomic_DNA"/>
</dbReference>
<protein>
    <submittedName>
        <fullName evidence="2">Phage tail protein</fullName>
    </submittedName>
</protein>
<gene>
    <name evidence="2" type="ORF">RsTaC01_0923</name>
</gene>
<organism evidence="2">
    <name type="scientific">Candidatus Paraimprobicoccus trichonymphae</name>
    <dbReference type="NCBI Taxonomy" id="3033793"/>
    <lineage>
        <taxon>Bacteria</taxon>
        <taxon>Bacillati</taxon>
        <taxon>Bacillota</taxon>
        <taxon>Clostridia</taxon>
        <taxon>Candidatus Paraimprobicoccus</taxon>
    </lineage>
</organism>
<sequence length="551" mass="61810">MINIYTSNETAFADNGLKILKPLKALVRKEDNGDYYVDLKDTIENLEYYQSGMIIRVPTPWGKQCFRLKNPSIENKKIIVRGYHIYFDSANYIIQDSYVVNKNCNDALDHLNTATDVTSPFTTLSDINSVNSFRCVRKSLEEAVSEVINRWDGHLIRNNWAIEVRQNIGTDKGVVLSYGKNIVNIKSNENWNDVATKILPVGKDGLLLDEIYLTNSEDLYDIPYTKVVKFDQTSIVEEDFTDDNGDFDVDGYNIALEENLRQQAENYLDKNKLPKVNYALNAYLKDVSDVGDVIYVKHPKCKIDLATNVIALDYDVILERIVKVEFGNFKNNLKNLIGNVTSKITEEITQNTKDALGKLESALVDATNSIKNTLGNSYVIYDGDKILIVDTLPKEDATNVIMINNGGIGFSQSGINGTFKSAWTIDGTLNMQNLNTINFVGDLIKGGTLKLGSNLDESGNLELYSDSNKLICEMNKDGLTVYCDDNSIVQLNSSSGIVAYDSQGNRIYWRENDEFHIKKSVIEEEITIAQKMRLIPITTDTNTGIGIVAMV</sequence>
<evidence type="ECO:0000313" key="2">
    <source>
        <dbReference type="EMBL" id="BED92985.1"/>
    </source>
</evidence>
<dbReference type="InterPro" id="IPR007119">
    <property type="entry name" value="Phage_tail_spike_N"/>
</dbReference>
<dbReference type="Proteomes" id="UP001335720">
    <property type="component" value="Chromosome"/>
</dbReference>
<feature type="domain" description="Tail spike" evidence="1">
    <location>
        <begin position="91"/>
        <end position="336"/>
    </location>
</feature>
<proteinExistence type="predicted"/>
<accession>A0AA48L1L5</accession>
<dbReference type="Pfam" id="PF06605">
    <property type="entry name" value="Prophage_tail"/>
    <property type="match status" value="1"/>
</dbReference>
<evidence type="ECO:0000259" key="1">
    <source>
        <dbReference type="Pfam" id="PF06605"/>
    </source>
</evidence>
<name>A0AA48L1L5_9FIRM</name>
<reference evidence="2" key="1">
    <citation type="journal article" date="2023" name="ISME J.">
        <title>Emergence of putative energy parasites within Clostridia revealed by genome analysis of a novel endosymbiotic clade.</title>
        <authorList>
            <person name="Takahashi K."/>
            <person name="Kuwahara H."/>
            <person name="Horikawa Y."/>
            <person name="Izawa K."/>
            <person name="Kato D."/>
            <person name="Inagaki T."/>
            <person name="Yuki M."/>
            <person name="Ohkuma M."/>
            <person name="Hongoh Y."/>
        </authorList>
    </citation>
    <scope>NUCLEOTIDE SEQUENCE</scope>
    <source>
        <strain evidence="2">RsTa-C01</strain>
    </source>
</reference>
<dbReference type="KEGG" id="ptrh:RsTaC01_0923"/>
<dbReference type="NCBIfam" id="TIGR01665">
    <property type="entry name" value="put_anti_recept"/>
    <property type="match status" value="1"/>
</dbReference>
<dbReference type="AlphaFoldDB" id="A0AA48L1L5"/>